<feature type="compositionally biased region" description="Low complexity" evidence="6">
    <location>
        <begin position="707"/>
        <end position="716"/>
    </location>
</feature>
<dbReference type="Gene3D" id="1.20.120.560">
    <property type="entry name" value="alix/aip1 in complex with the ypdl late domain"/>
    <property type="match status" value="1"/>
</dbReference>
<evidence type="ECO:0000259" key="8">
    <source>
        <dbReference type="PROSITE" id="PS50056"/>
    </source>
</evidence>
<dbReference type="PROSITE" id="PS50055">
    <property type="entry name" value="TYR_PHOSPHATASE_PTP"/>
    <property type="match status" value="1"/>
</dbReference>
<name>A0A813ZX99_9BILA</name>
<evidence type="ECO:0000256" key="4">
    <source>
        <dbReference type="ARBA" id="ARBA00022753"/>
    </source>
</evidence>
<dbReference type="SMART" id="SM00404">
    <property type="entry name" value="PTPc_motif"/>
    <property type="match status" value="1"/>
</dbReference>
<comment type="caution">
    <text evidence="10">The sequence shown here is derived from an EMBL/GenBank/DDBJ whole genome shotgun (WGS) entry which is preliminary data.</text>
</comment>
<accession>A0A813ZX99</accession>
<feature type="compositionally biased region" description="Polar residues" evidence="6">
    <location>
        <begin position="1243"/>
        <end position="1256"/>
    </location>
</feature>
<evidence type="ECO:0000313" key="12">
    <source>
        <dbReference type="Proteomes" id="UP000663891"/>
    </source>
</evidence>
<dbReference type="EMBL" id="CAJNON010000066">
    <property type="protein sequence ID" value="CAF0903917.1"/>
    <property type="molecule type" value="Genomic_DNA"/>
</dbReference>
<evidence type="ECO:0000256" key="5">
    <source>
        <dbReference type="SAM" id="Coils"/>
    </source>
</evidence>
<evidence type="ECO:0000313" key="11">
    <source>
        <dbReference type="EMBL" id="CAF3934714.1"/>
    </source>
</evidence>
<evidence type="ECO:0000313" key="10">
    <source>
        <dbReference type="EMBL" id="CAF0903917.1"/>
    </source>
</evidence>
<feature type="compositionally biased region" description="Polar residues" evidence="6">
    <location>
        <begin position="780"/>
        <end position="823"/>
    </location>
</feature>
<feature type="compositionally biased region" description="Polar residues" evidence="6">
    <location>
        <begin position="846"/>
        <end position="898"/>
    </location>
</feature>
<dbReference type="InterPro" id="IPR038499">
    <property type="entry name" value="BRO1_sf"/>
</dbReference>
<feature type="compositionally biased region" description="Low complexity" evidence="6">
    <location>
        <begin position="1121"/>
        <end position="1187"/>
    </location>
</feature>
<dbReference type="InterPro" id="IPR000242">
    <property type="entry name" value="PTP_cat"/>
</dbReference>
<feature type="compositionally biased region" description="Polar residues" evidence="6">
    <location>
        <begin position="1278"/>
        <end position="1287"/>
    </location>
</feature>
<feature type="region of interest" description="Disordered" evidence="6">
    <location>
        <begin position="1032"/>
        <end position="1256"/>
    </location>
</feature>
<dbReference type="Gene3D" id="1.20.140.50">
    <property type="entry name" value="alix/aip1 like domains"/>
    <property type="match status" value="1"/>
</dbReference>
<dbReference type="PANTHER" id="PTHR23030:SF30">
    <property type="entry name" value="TYROSINE-PROTEIN PHOSPHATASE NON-RECEPTOR TYPE 23"/>
    <property type="match status" value="1"/>
</dbReference>
<feature type="compositionally biased region" description="Low complexity" evidence="6">
    <location>
        <begin position="988"/>
        <end position="1000"/>
    </location>
</feature>
<feature type="domain" description="BRO1" evidence="9">
    <location>
        <begin position="6"/>
        <end position="398"/>
    </location>
</feature>
<evidence type="ECO:0008006" key="13">
    <source>
        <dbReference type="Google" id="ProtNLM"/>
    </source>
</evidence>
<dbReference type="EMBL" id="CAJOAY010002240">
    <property type="protein sequence ID" value="CAF3934714.1"/>
    <property type="molecule type" value="Genomic_DNA"/>
</dbReference>
<evidence type="ECO:0000259" key="7">
    <source>
        <dbReference type="PROSITE" id="PS50055"/>
    </source>
</evidence>
<organism evidence="10 12">
    <name type="scientific">Adineta steineri</name>
    <dbReference type="NCBI Taxonomy" id="433720"/>
    <lineage>
        <taxon>Eukaryota</taxon>
        <taxon>Metazoa</taxon>
        <taxon>Spiralia</taxon>
        <taxon>Gnathifera</taxon>
        <taxon>Rotifera</taxon>
        <taxon>Eurotatoria</taxon>
        <taxon>Bdelloidea</taxon>
        <taxon>Adinetida</taxon>
        <taxon>Adinetidae</taxon>
        <taxon>Adineta</taxon>
    </lineage>
</organism>
<feature type="compositionally biased region" description="Low complexity" evidence="6">
    <location>
        <begin position="916"/>
        <end position="930"/>
    </location>
</feature>
<dbReference type="InterPro" id="IPR004328">
    <property type="entry name" value="BRO1_dom"/>
</dbReference>
<dbReference type="SMART" id="SM01041">
    <property type="entry name" value="BRO1"/>
    <property type="match status" value="1"/>
</dbReference>
<dbReference type="PANTHER" id="PTHR23030">
    <property type="entry name" value="PCD6 INTERACTING PROTEIN-RELATED"/>
    <property type="match status" value="1"/>
</dbReference>
<dbReference type="InterPro" id="IPR029021">
    <property type="entry name" value="Prot-tyrosine_phosphatase-like"/>
</dbReference>
<dbReference type="Pfam" id="PF03097">
    <property type="entry name" value="BRO1"/>
    <property type="match status" value="1"/>
</dbReference>
<feature type="compositionally biased region" description="Low complexity" evidence="6">
    <location>
        <begin position="899"/>
        <end position="908"/>
    </location>
</feature>
<evidence type="ECO:0000256" key="1">
    <source>
        <dbReference type="ARBA" id="ARBA00004177"/>
    </source>
</evidence>
<feature type="coiled-coil region" evidence="5">
    <location>
        <begin position="373"/>
        <end position="400"/>
    </location>
</feature>
<feature type="domain" description="Tyrosine-protein phosphatase" evidence="7">
    <location>
        <begin position="1377"/>
        <end position="1641"/>
    </location>
</feature>
<dbReference type="Proteomes" id="UP000663891">
    <property type="component" value="Unassembled WGS sequence"/>
</dbReference>
<dbReference type="GO" id="GO:0005768">
    <property type="term" value="C:endosome"/>
    <property type="evidence" value="ECO:0007669"/>
    <property type="project" value="UniProtKB-SubCell"/>
</dbReference>
<sequence>MEGCPRLPAIGFDPKVSIESVNLCEKIPSYITSTYQEAGDKYSNECEQMNRLRQNTINSSADQSGIQLLKRYYCQLQLLRNRFPMLPETECAVRFTWEDAYQKEDNSYSDIRFEEACILYNLGAMYSRLGVNESRKTHDSIKNACTYFRCAAACYEKVRDQYTTYTSDMTPDLLTCQIHILLAQAHEAVLEKSLLDQRAPSVNAHIAMQISEFYQMALLNLTKPGINSIISKKFREWRVSLTYKLSYYLAITYYFSGLVAEENKKYGQSVCYYEAGVERLKEAWKNAEKISSDKANVFKDAHTFTNDVVMGKYKVAKRDNDSVYFEKVPALSSLPAVQGAIVAKSQPFDCHDPEVCGTDIFQKLVPLDAHLAASEYSEEKAKLLREIIELTENKNRELETFMLCLQLDRVPLNNEYLRLPRELLDCCAAVAARPNMAKDLVSAMQQLNSQHHDVAEQIDEFEQSLKTLEETNDSIKSTKEFKDLQPNLKTTRDMMLQANESNIELHRHMTTIIEHLKILQSPLEQLEKTLPVISELDDETNKPKLARLALLNEKIETMKKQREMLVNDFRKKIHDDDITKLVLMQRQENHKPLFSDQVKKHEELVNIIKQNCAAQDNILQLLTEANADIADVRTKVGTTFETRNQLIQEYITSFKSFEDTLSKAHEGIEFYKKQSVKLMKLIDRLTTLQSQHQPPIPARPSLHRQVSSPRSSHHSPLPTWSNQDISEPNLPSAIPDRPRLKDYLAAMKPERWGPNTGRSSKRPPTNRDDNLYIPPPMSNIGDNSNFYSNTLPPSSSPHSYSTGPTLTSQPTFNPHHYQPQSPTHFEKTPMPYVPSPTQPPSFPPQHSVSYQQPKYNQPISTDTNPNLSRQNFSEQSQMTYNPSPSQQFAQHQQFYSSHPTVPFQQTFHQPPPPPQQQQQQPVHQLPPTQQMFHQPPVSQQTFHQPPAQQLVHQPTSAQQTYHQPSSNQQTFHQSSLPQQPAYQPPQQPVHQLPPTQQFAYQPPPPPQQQSFHPSLQQTFQQPIYNNAIQQPAHSSYPQQTNHQSTVQPPQTMPSQQPVHQSTLPQPTVYQNQNLNDPNRPAQQVLPPTKFDPYRPQPVGAYDIPKSQNIPFTSAPSPSSSQQQQQQQQQQPQQQQYQQPQQQQQQQQQQQHQQNQQQQMQHQQQHQQHQMQHQQHQLMQQQQLQQQQIIPPPTTHVNPQDVYRPGGLLSTNPPQIPSSSINNNNYESNQSIQHALPPTLVPSPATTKSSTNTVSNQSFVPKIDDDLLSLAIEQQLETTLSTHNTEPNSPEPQPISPMDDELQIKSNGKPIACIQPLSMIIEDKQSIQPSVTPVSSMSPPQDLYDDKDKLEQFVADVQRFEKHVGTMTKKILNGTVPLEVEWKELSDLQEKEVHTQTCAIGKCNSKLNRFQDLIPYDNSRVRLTQTNSNQQKHFNDYINATSIGRIRDTSFIIAQYPLSTTIGDFWSMIYDQHVAIVAVLLRSDEMQSLNVYPQKVGEELRLSSFTITLLSTKSPNQLTNHRILRVHHLQTNQSRTVIWLEHLGWPPKDMPDNPIELLKFIQEVEHFLIQSRNPRSTILVTCLNGVSRTGPFLSLFTSIQDIDEARSFPDLNKIIRLLRTKRRHIIQDMNQLKFVYESLLRYVQERLVKRGVLNASSIIHHQSTIPTLKSTSPNTNTTLLADEMQTIMDKAKPIIQPTPNYDVGPILSSTPTSTMIEEKPSIKQLTPIEENFNLRPEESHIKPKTTRDDFFRTKPSSVTDLSDPFNKLDPLWTFR</sequence>
<keyword evidence="3" id="KW-0963">Cytoplasm</keyword>
<dbReference type="PROSITE" id="PS51180">
    <property type="entry name" value="BRO1"/>
    <property type="match status" value="1"/>
</dbReference>
<reference evidence="10" key="1">
    <citation type="submission" date="2021-02" db="EMBL/GenBank/DDBJ databases">
        <authorList>
            <person name="Nowell W R."/>
        </authorList>
    </citation>
    <scope>NUCLEOTIDE SEQUENCE</scope>
</reference>
<protein>
    <recommendedName>
        <fullName evidence="13">Tyrosine-protein phosphatase non-receptor type 23</fullName>
    </recommendedName>
</protein>
<dbReference type="Proteomes" id="UP000663881">
    <property type="component" value="Unassembled WGS sequence"/>
</dbReference>
<dbReference type="PRINTS" id="PR00700">
    <property type="entry name" value="PRTYPHPHTASE"/>
</dbReference>
<dbReference type="PROSITE" id="PS50056">
    <property type="entry name" value="TYR_PHOSPHATASE_2"/>
    <property type="match status" value="1"/>
</dbReference>
<dbReference type="SUPFAM" id="SSF52799">
    <property type="entry name" value="(Phosphotyrosine protein) phosphatases II"/>
    <property type="match status" value="1"/>
</dbReference>
<dbReference type="InterPro" id="IPR025304">
    <property type="entry name" value="ALIX_V_dom"/>
</dbReference>
<keyword evidence="4" id="KW-0967">Endosome</keyword>
<gene>
    <name evidence="11" type="ORF">OKA104_LOCUS26028</name>
    <name evidence="10" type="ORF">VCS650_LOCUS9463</name>
</gene>
<proteinExistence type="predicted"/>
<evidence type="ECO:0000256" key="3">
    <source>
        <dbReference type="ARBA" id="ARBA00022490"/>
    </source>
</evidence>
<comment type="subcellular location">
    <subcellularLocation>
        <location evidence="2">Cytoplasm</location>
    </subcellularLocation>
    <subcellularLocation>
        <location evidence="1">Endosome</location>
    </subcellularLocation>
</comment>
<dbReference type="InterPro" id="IPR003595">
    <property type="entry name" value="Tyr_Pase_cat"/>
</dbReference>
<feature type="compositionally biased region" description="Polar residues" evidence="6">
    <location>
        <begin position="936"/>
        <end position="976"/>
    </location>
</feature>
<feature type="coiled-coil region" evidence="5">
    <location>
        <begin position="444"/>
        <end position="478"/>
    </location>
</feature>
<feature type="region of interest" description="Disordered" evidence="6">
    <location>
        <begin position="689"/>
        <end position="1015"/>
    </location>
</feature>
<dbReference type="GO" id="GO:0045022">
    <property type="term" value="P:early endosome to late endosome transport"/>
    <property type="evidence" value="ECO:0007669"/>
    <property type="project" value="TreeGrafter"/>
</dbReference>
<dbReference type="GO" id="GO:0043328">
    <property type="term" value="P:protein transport to vacuole involved in ubiquitin-dependent protein catabolic process via the multivesicular body sorting pathway"/>
    <property type="evidence" value="ECO:0007669"/>
    <property type="project" value="TreeGrafter"/>
</dbReference>
<feature type="compositionally biased region" description="Low complexity" evidence="6">
    <location>
        <begin position="1209"/>
        <end position="1232"/>
    </location>
</feature>
<evidence type="ECO:0000259" key="9">
    <source>
        <dbReference type="PROSITE" id="PS51180"/>
    </source>
</evidence>
<dbReference type="GO" id="GO:0032456">
    <property type="term" value="P:endocytic recycling"/>
    <property type="evidence" value="ECO:0007669"/>
    <property type="project" value="TreeGrafter"/>
</dbReference>
<dbReference type="OrthoDB" id="10266451at2759"/>
<feature type="region of interest" description="Disordered" evidence="6">
    <location>
        <begin position="1278"/>
        <end position="1300"/>
    </location>
</feature>
<feature type="compositionally biased region" description="Polar residues" evidence="6">
    <location>
        <begin position="1032"/>
        <end position="1076"/>
    </location>
</feature>
<dbReference type="Gene3D" id="3.90.190.10">
    <property type="entry name" value="Protein tyrosine phosphatase superfamily"/>
    <property type="match status" value="1"/>
</dbReference>
<feature type="domain" description="Tyrosine specific protein phosphatases" evidence="8">
    <location>
        <begin position="1557"/>
        <end position="1632"/>
    </location>
</feature>
<dbReference type="SMART" id="SM00194">
    <property type="entry name" value="PTPc"/>
    <property type="match status" value="1"/>
</dbReference>
<dbReference type="Pfam" id="PF00102">
    <property type="entry name" value="Y_phosphatase"/>
    <property type="match status" value="1"/>
</dbReference>
<dbReference type="InterPro" id="IPR000387">
    <property type="entry name" value="Tyr_Pase_dom"/>
</dbReference>
<evidence type="ECO:0000256" key="2">
    <source>
        <dbReference type="ARBA" id="ARBA00004496"/>
    </source>
</evidence>
<feature type="compositionally biased region" description="Polar residues" evidence="6">
    <location>
        <begin position="1105"/>
        <end position="1120"/>
    </location>
</feature>
<dbReference type="Gene3D" id="1.25.40.280">
    <property type="entry name" value="alix/aip1 like domains"/>
    <property type="match status" value="1"/>
</dbReference>
<dbReference type="Pfam" id="PF13949">
    <property type="entry name" value="ALIX_LYPXL_bnd"/>
    <property type="match status" value="1"/>
</dbReference>
<keyword evidence="5" id="KW-0175">Coiled coil</keyword>
<evidence type="ECO:0000256" key="6">
    <source>
        <dbReference type="SAM" id="MobiDB-lite"/>
    </source>
</evidence>
<dbReference type="GO" id="GO:0004725">
    <property type="term" value="F:protein tyrosine phosphatase activity"/>
    <property type="evidence" value="ECO:0007669"/>
    <property type="project" value="InterPro"/>
</dbReference>
<feature type="compositionally biased region" description="Pro residues" evidence="6">
    <location>
        <begin position="831"/>
        <end position="843"/>
    </location>
</feature>